<organism evidence="3 4">
    <name type="scientific">Candidatus Faeciplasma avium</name>
    <dbReference type="NCBI Taxonomy" id="2840798"/>
    <lineage>
        <taxon>Bacteria</taxon>
        <taxon>Bacillati</taxon>
        <taxon>Bacillota</taxon>
        <taxon>Clostridia</taxon>
        <taxon>Eubacteriales</taxon>
        <taxon>Oscillospiraceae</taxon>
        <taxon>Oscillospiraceae incertae sedis</taxon>
        <taxon>Candidatus Faeciplasma</taxon>
    </lineage>
</organism>
<evidence type="ECO:0000256" key="1">
    <source>
        <dbReference type="SAM" id="MobiDB-lite"/>
    </source>
</evidence>
<dbReference type="AlphaFoldDB" id="A0A9D1NRB1"/>
<reference evidence="3" key="2">
    <citation type="journal article" date="2021" name="PeerJ">
        <title>Extensive microbial diversity within the chicken gut microbiome revealed by metagenomics and culture.</title>
        <authorList>
            <person name="Gilroy R."/>
            <person name="Ravi A."/>
            <person name="Getino M."/>
            <person name="Pursley I."/>
            <person name="Horton D.L."/>
            <person name="Alikhan N.F."/>
            <person name="Baker D."/>
            <person name="Gharbi K."/>
            <person name="Hall N."/>
            <person name="Watson M."/>
            <person name="Adriaenssens E.M."/>
            <person name="Foster-Nyarko E."/>
            <person name="Jarju S."/>
            <person name="Secka A."/>
            <person name="Antonio M."/>
            <person name="Oren A."/>
            <person name="Chaudhuri R.R."/>
            <person name="La Ragione R."/>
            <person name="Hildebrand F."/>
            <person name="Pallen M.J."/>
        </authorList>
    </citation>
    <scope>NUCLEOTIDE SEQUENCE</scope>
    <source>
        <strain evidence="3">1370</strain>
    </source>
</reference>
<keyword evidence="2" id="KW-0472">Membrane</keyword>
<keyword evidence="2" id="KW-0812">Transmembrane</keyword>
<accession>A0A9D1NRB1</accession>
<proteinExistence type="predicted"/>
<comment type="caution">
    <text evidence="3">The sequence shown here is derived from an EMBL/GenBank/DDBJ whole genome shotgun (WGS) entry which is preliminary data.</text>
</comment>
<feature type="region of interest" description="Disordered" evidence="1">
    <location>
        <begin position="1"/>
        <end position="83"/>
    </location>
</feature>
<protein>
    <submittedName>
        <fullName evidence="3">Uncharacterized protein</fullName>
    </submittedName>
</protein>
<feature type="compositionally biased region" description="Basic and acidic residues" evidence="1">
    <location>
        <begin position="24"/>
        <end position="33"/>
    </location>
</feature>
<keyword evidence="2" id="KW-1133">Transmembrane helix</keyword>
<sequence length="257" mass="28145">MTDINSRDINNSSDSEASMSTVEARPESVKKPDGSIARRKRNKKEGSSDSSAAQSGAHKAQKDEGVLPSYESQDGNKDQKKAKKLTHITELDDQVKEVIDDALDESADALGLYEDSREVSGISLAHAARILFGVFVLVFAAIGIIACVNYIKEQVELKNANLERISYFETLIMPISASDMPTFEDVSALNNDVIITAACWDIILSPSASYTVENGMYRVSYLEIESRVNKLFGRGVSCQHTSVGDEELMFEYDEAAG</sequence>
<feature type="compositionally biased region" description="Low complexity" evidence="1">
    <location>
        <begin position="48"/>
        <end position="57"/>
    </location>
</feature>
<evidence type="ECO:0000313" key="4">
    <source>
        <dbReference type="Proteomes" id="UP000823960"/>
    </source>
</evidence>
<evidence type="ECO:0000313" key="3">
    <source>
        <dbReference type="EMBL" id="HIV11386.1"/>
    </source>
</evidence>
<feature type="compositionally biased region" description="Low complexity" evidence="1">
    <location>
        <begin position="1"/>
        <end position="15"/>
    </location>
</feature>
<gene>
    <name evidence="3" type="ORF">IAD28_06825</name>
</gene>
<evidence type="ECO:0000256" key="2">
    <source>
        <dbReference type="SAM" id="Phobius"/>
    </source>
</evidence>
<feature type="non-terminal residue" evidence="3">
    <location>
        <position position="257"/>
    </location>
</feature>
<dbReference type="Proteomes" id="UP000823960">
    <property type="component" value="Unassembled WGS sequence"/>
</dbReference>
<reference evidence="3" key="1">
    <citation type="submission" date="2020-10" db="EMBL/GenBank/DDBJ databases">
        <authorList>
            <person name="Gilroy R."/>
        </authorList>
    </citation>
    <scope>NUCLEOTIDE SEQUENCE</scope>
    <source>
        <strain evidence="3">1370</strain>
    </source>
</reference>
<name>A0A9D1NRB1_9FIRM</name>
<feature type="transmembrane region" description="Helical" evidence="2">
    <location>
        <begin position="130"/>
        <end position="151"/>
    </location>
</feature>
<dbReference type="EMBL" id="DVOL01000097">
    <property type="protein sequence ID" value="HIV11386.1"/>
    <property type="molecule type" value="Genomic_DNA"/>
</dbReference>